<protein>
    <submittedName>
        <fullName evidence="2">Bulb-type lectin domain-containing protein</fullName>
    </submittedName>
</protein>
<reference evidence="2" key="1">
    <citation type="submission" date="2016-11" db="UniProtKB">
        <authorList>
            <consortium name="WormBaseParasite"/>
        </authorList>
    </citation>
    <scope>IDENTIFICATION</scope>
</reference>
<keyword evidence="1" id="KW-1185">Reference proteome</keyword>
<dbReference type="SUPFAM" id="SSF101898">
    <property type="entry name" value="NHL repeat"/>
    <property type="match status" value="1"/>
</dbReference>
<dbReference type="PANTHER" id="PTHR11799">
    <property type="entry name" value="PARAOXONASE"/>
    <property type="match status" value="1"/>
</dbReference>
<dbReference type="InterPro" id="IPR011042">
    <property type="entry name" value="6-blade_b-propeller_TolB-like"/>
</dbReference>
<accession>A0A1I7XU90</accession>
<organism evidence="1 2">
    <name type="scientific">Heterorhabditis bacteriophora</name>
    <name type="common">Entomopathogenic nematode worm</name>
    <dbReference type="NCBI Taxonomy" id="37862"/>
    <lineage>
        <taxon>Eukaryota</taxon>
        <taxon>Metazoa</taxon>
        <taxon>Ecdysozoa</taxon>
        <taxon>Nematoda</taxon>
        <taxon>Chromadorea</taxon>
        <taxon>Rhabditida</taxon>
        <taxon>Rhabditina</taxon>
        <taxon>Rhabditomorpha</taxon>
        <taxon>Strongyloidea</taxon>
        <taxon>Heterorhabditidae</taxon>
        <taxon>Heterorhabditis</taxon>
    </lineage>
</organism>
<evidence type="ECO:0000313" key="1">
    <source>
        <dbReference type="Proteomes" id="UP000095283"/>
    </source>
</evidence>
<evidence type="ECO:0000313" key="2">
    <source>
        <dbReference type="WBParaSite" id="Hba_21086"/>
    </source>
</evidence>
<dbReference type="AlphaFoldDB" id="A0A1I7XU90"/>
<dbReference type="Gene3D" id="2.120.10.30">
    <property type="entry name" value="TolB, C-terminal domain"/>
    <property type="match status" value="1"/>
</dbReference>
<dbReference type="Proteomes" id="UP000095283">
    <property type="component" value="Unplaced"/>
</dbReference>
<dbReference type="WBParaSite" id="Hba_21086">
    <property type="protein sequence ID" value="Hba_21086"/>
    <property type="gene ID" value="Hba_21086"/>
</dbReference>
<name>A0A1I7XU90_HETBA</name>
<dbReference type="InterPro" id="IPR051288">
    <property type="entry name" value="Serum_paraoxonase/arylesterase"/>
</dbReference>
<proteinExistence type="predicted"/>
<sequence>MKGSVLLTVVVAVFSYIIANILMSFGVNRRAYNHVPGECISLGLFSKVSGFATHFDGKLFVADGKDEANRTNVGRLMTYNADNNSAWELPIFGSNLKVNPGGISTISLSCSPSSIWADIDGSLIVTCHPSRLRYYSYASNPKEYFAPSLVVRIKEDENGSSLTQLYSNDGATVSASKAAVRTGNKILIAGREGVLSCALPISS</sequence>
<dbReference type="PANTHER" id="PTHR11799:SF1">
    <property type="entry name" value="PON (PARAOXONASE) AND MEC-6 LIKE"/>
    <property type="match status" value="1"/>
</dbReference>